<protein>
    <submittedName>
        <fullName evidence="1">Uncharacterized protein</fullName>
    </submittedName>
</protein>
<dbReference type="PATRIC" id="fig|507626.3.peg.2475"/>
<dbReference type="STRING" id="507626.LOKO_02478"/>
<dbReference type="OrthoDB" id="67448at2"/>
<evidence type="ECO:0000313" key="1">
    <source>
        <dbReference type="EMBL" id="AMD01538.1"/>
    </source>
</evidence>
<evidence type="ECO:0000313" key="2">
    <source>
        <dbReference type="Proteomes" id="UP000063387"/>
    </source>
</evidence>
<name>A0A120JW98_9GAMM</name>
<reference evidence="1 2" key="2">
    <citation type="submission" date="2016-02" db="EMBL/GenBank/DDBJ databases">
        <authorList>
            <person name="Wen L."/>
            <person name="He K."/>
            <person name="Yang H."/>
        </authorList>
    </citation>
    <scope>NUCLEOTIDE SEQUENCE [LARGE SCALE GENOMIC DNA]</scope>
    <source>
        <strain evidence="1 2">AGD 8-3</strain>
    </source>
</reference>
<dbReference type="KEGG" id="hco:LOKO_02478"/>
<dbReference type="EMBL" id="CP014226">
    <property type="protein sequence ID" value="AMD01538.1"/>
    <property type="molecule type" value="Genomic_DNA"/>
</dbReference>
<dbReference type="RefSeq" id="WP_066449627.1">
    <property type="nucleotide sequence ID" value="NZ_CP014226.1"/>
</dbReference>
<reference evidence="1 2" key="1">
    <citation type="journal article" date="2016" name="Genome Announc.">
        <title>Draft Genome Sequence of 'Halomonas chromatireducens' Strain AGD 8-3, a Haloalkaliphilic Chromate- and Selenite-Reducing Gammaproteobacterium.</title>
        <authorList>
            <person name="Sharko F.S."/>
            <person name="Shapovalova A.A."/>
            <person name="Tsygankova S.V."/>
            <person name="Komova A.V."/>
            <person name="Boulygina E.S."/>
            <person name="Teslyuk A.B."/>
            <person name="Gotovtsev P.M."/>
            <person name="Namsaraev Z.B."/>
            <person name="Khijniak T.V."/>
            <person name="Nedoluzhko A.V."/>
            <person name="Vasilov R.G."/>
        </authorList>
    </citation>
    <scope>NUCLEOTIDE SEQUENCE [LARGE SCALE GENOMIC DNA]</scope>
    <source>
        <strain evidence="1 2">AGD 8-3</strain>
    </source>
</reference>
<accession>A0A120JW98</accession>
<organism evidence="1 2">
    <name type="scientific">Halomonas chromatireducens</name>
    <dbReference type="NCBI Taxonomy" id="507626"/>
    <lineage>
        <taxon>Bacteria</taxon>
        <taxon>Pseudomonadati</taxon>
        <taxon>Pseudomonadota</taxon>
        <taxon>Gammaproteobacteria</taxon>
        <taxon>Oceanospirillales</taxon>
        <taxon>Halomonadaceae</taxon>
        <taxon>Halomonas</taxon>
    </lineage>
</organism>
<keyword evidence="2" id="KW-1185">Reference proteome</keyword>
<dbReference type="AlphaFoldDB" id="A0A120JW98"/>
<gene>
    <name evidence="1" type="ORF">LOKO_02478</name>
</gene>
<sequence>MKITQPSVLIRISRSWHEGISDQELYEVTRGVWRIGERRERVELAFAVAGGVVREVYRVLSWHPAGSTPYHTRPLGDVCIDGRWEFVGEVAGARERHRYKGMDVSGWFEKGSSNPILYFNIG</sequence>
<proteinExistence type="predicted"/>
<dbReference type="Proteomes" id="UP000063387">
    <property type="component" value="Chromosome"/>
</dbReference>